<organism evidence="13 14">
    <name type="scientific">Trifolium pratense</name>
    <name type="common">Red clover</name>
    <dbReference type="NCBI Taxonomy" id="57577"/>
    <lineage>
        <taxon>Eukaryota</taxon>
        <taxon>Viridiplantae</taxon>
        <taxon>Streptophyta</taxon>
        <taxon>Embryophyta</taxon>
        <taxon>Tracheophyta</taxon>
        <taxon>Spermatophyta</taxon>
        <taxon>Magnoliopsida</taxon>
        <taxon>eudicotyledons</taxon>
        <taxon>Gunneridae</taxon>
        <taxon>Pentapetalae</taxon>
        <taxon>rosids</taxon>
        <taxon>fabids</taxon>
        <taxon>Fabales</taxon>
        <taxon>Fabaceae</taxon>
        <taxon>Papilionoideae</taxon>
        <taxon>50 kb inversion clade</taxon>
        <taxon>NPAAA clade</taxon>
        <taxon>Hologalegina</taxon>
        <taxon>IRL clade</taxon>
        <taxon>Trifolieae</taxon>
        <taxon>Trifolium</taxon>
    </lineage>
</organism>
<keyword evidence="11" id="KW-1133">Transmembrane helix</keyword>
<dbReference type="PROSITE" id="PS00108">
    <property type="entry name" value="PROTEIN_KINASE_ST"/>
    <property type="match status" value="1"/>
</dbReference>
<dbReference type="SUPFAM" id="SSF56112">
    <property type="entry name" value="Protein kinase-like (PK-like)"/>
    <property type="match status" value="1"/>
</dbReference>
<comment type="catalytic activity">
    <reaction evidence="8">
        <text>L-seryl-[protein] + ATP = O-phospho-L-seryl-[protein] + ADP + H(+)</text>
        <dbReference type="Rhea" id="RHEA:17989"/>
        <dbReference type="Rhea" id="RHEA-COMP:9863"/>
        <dbReference type="Rhea" id="RHEA-COMP:11604"/>
        <dbReference type="ChEBI" id="CHEBI:15378"/>
        <dbReference type="ChEBI" id="CHEBI:29999"/>
        <dbReference type="ChEBI" id="CHEBI:30616"/>
        <dbReference type="ChEBI" id="CHEBI:83421"/>
        <dbReference type="ChEBI" id="CHEBI:456216"/>
        <dbReference type="EC" id="2.7.11.1"/>
    </reaction>
</comment>
<evidence type="ECO:0000256" key="10">
    <source>
        <dbReference type="RuleBase" id="RU000304"/>
    </source>
</evidence>
<keyword evidence="11" id="KW-0472">Membrane</keyword>
<proteinExistence type="inferred from homology"/>
<dbReference type="GO" id="GO:0005524">
    <property type="term" value="F:ATP binding"/>
    <property type="evidence" value="ECO:0007669"/>
    <property type="project" value="UniProtKB-UniRule"/>
</dbReference>
<dbReference type="STRING" id="57577.A0A2K3NCP5"/>
<evidence type="ECO:0000256" key="7">
    <source>
        <dbReference type="ARBA" id="ARBA00047899"/>
    </source>
</evidence>
<comment type="catalytic activity">
    <reaction evidence="7">
        <text>L-threonyl-[protein] + ATP = O-phospho-L-threonyl-[protein] + ADP + H(+)</text>
        <dbReference type="Rhea" id="RHEA:46608"/>
        <dbReference type="Rhea" id="RHEA-COMP:11060"/>
        <dbReference type="Rhea" id="RHEA-COMP:11605"/>
        <dbReference type="ChEBI" id="CHEBI:15378"/>
        <dbReference type="ChEBI" id="CHEBI:30013"/>
        <dbReference type="ChEBI" id="CHEBI:30616"/>
        <dbReference type="ChEBI" id="CHEBI:61977"/>
        <dbReference type="ChEBI" id="CHEBI:456216"/>
        <dbReference type="EC" id="2.7.11.1"/>
    </reaction>
</comment>
<feature type="transmembrane region" description="Helical" evidence="11">
    <location>
        <begin position="6"/>
        <end position="26"/>
    </location>
</feature>
<keyword evidence="2 10" id="KW-0723">Serine/threonine-protein kinase</keyword>
<dbReference type="AlphaFoldDB" id="A0A2K3NCP5"/>
<dbReference type="EC" id="2.7.11.1" evidence="1"/>
<dbReference type="Proteomes" id="UP000236291">
    <property type="component" value="Unassembled WGS sequence"/>
</dbReference>
<dbReference type="Gene3D" id="1.10.510.10">
    <property type="entry name" value="Transferase(Phosphotransferase) domain 1"/>
    <property type="match status" value="1"/>
</dbReference>
<evidence type="ECO:0000256" key="11">
    <source>
        <dbReference type="SAM" id="Phobius"/>
    </source>
</evidence>
<evidence type="ECO:0000259" key="12">
    <source>
        <dbReference type="PROSITE" id="PS50011"/>
    </source>
</evidence>
<comment type="similarity">
    <text evidence="10">Belongs to the protein kinase superfamily.</text>
</comment>
<dbReference type="Pfam" id="PF00069">
    <property type="entry name" value="Pkinase"/>
    <property type="match status" value="1"/>
</dbReference>
<dbReference type="Gene3D" id="3.30.200.20">
    <property type="entry name" value="Phosphorylase Kinase, domain 1"/>
    <property type="match status" value="1"/>
</dbReference>
<feature type="binding site" evidence="9">
    <location>
        <position position="114"/>
    </location>
    <ligand>
        <name>ATP</name>
        <dbReference type="ChEBI" id="CHEBI:30616"/>
    </ligand>
</feature>
<comment type="caution">
    <text evidence="13">The sequence shown here is derived from an EMBL/GenBank/DDBJ whole genome shotgun (WGS) entry which is preliminary data.</text>
</comment>
<evidence type="ECO:0000256" key="2">
    <source>
        <dbReference type="ARBA" id="ARBA00022527"/>
    </source>
</evidence>
<evidence type="ECO:0000256" key="4">
    <source>
        <dbReference type="ARBA" id="ARBA00022741"/>
    </source>
</evidence>
<dbReference type="InterPro" id="IPR000719">
    <property type="entry name" value="Prot_kinase_dom"/>
</dbReference>
<dbReference type="InterPro" id="IPR008271">
    <property type="entry name" value="Ser/Thr_kinase_AS"/>
</dbReference>
<evidence type="ECO:0000313" key="13">
    <source>
        <dbReference type="EMBL" id="PNY00811.1"/>
    </source>
</evidence>
<dbReference type="FunFam" id="1.10.510.10:FF:001023">
    <property type="entry name" value="Os07g0541700 protein"/>
    <property type="match status" value="1"/>
</dbReference>
<keyword evidence="5 13" id="KW-0418">Kinase</keyword>
<dbReference type="EMBL" id="ASHM01019373">
    <property type="protein sequence ID" value="PNY00811.1"/>
    <property type="molecule type" value="Genomic_DNA"/>
</dbReference>
<dbReference type="InterPro" id="IPR011009">
    <property type="entry name" value="Kinase-like_dom_sf"/>
</dbReference>
<protein>
    <recommendedName>
        <fullName evidence="1">non-specific serine/threonine protein kinase</fullName>
        <ecNumber evidence="1">2.7.11.1</ecNumber>
    </recommendedName>
</protein>
<dbReference type="PANTHER" id="PTHR47989:SF27">
    <property type="entry name" value="PROTEIN KINASE DOMAIN-CONTAINING PROTEIN"/>
    <property type="match status" value="1"/>
</dbReference>
<dbReference type="FunFam" id="3.30.200.20:FF:000342">
    <property type="entry name" value="Protein kinase superfamily protein"/>
    <property type="match status" value="1"/>
</dbReference>
<dbReference type="SMART" id="SM00220">
    <property type="entry name" value="S_TKc"/>
    <property type="match status" value="1"/>
</dbReference>
<keyword evidence="4 9" id="KW-0547">Nucleotide-binding</keyword>
<gene>
    <name evidence="13" type="ORF">L195_g024098</name>
</gene>
<keyword evidence="13" id="KW-0675">Receptor</keyword>
<dbReference type="GO" id="GO:0004674">
    <property type="term" value="F:protein serine/threonine kinase activity"/>
    <property type="evidence" value="ECO:0007669"/>
    <property type="project" value="UniProtKB-KW"/>
</dbReference>
<dbReference type="PANTHER" id="PTHR47989">
    <property type="entry name" value="OS01G0750732 PROTEIN"/>
    <property type="match status" value="1"/>
</dbReference>
<evidence type="ECO:0000256" key="3">
    <source>
        <dbReference type="ARBA" id="ARBA00022679"/>
    </source>
</evidence>
<dbReference type="PROSITE" id="PS50011">
    <property type="entry name" value="PROTEIN_KINASE_DOM"/>
    <property type="match status" value="1"/>
</dbReference>
<keyword evidence="3" id="KW-0808">Transferase</keyword>
<reference evidence="13 14" key="2">
    <citation type="journal article" date="2017" name="Front. Plant Sci.">
        <title>Gene Classification and Mining of Molecular Markers Useful in Red Clover (Trifolium pratense) Breeding.</title>
        <authorList>
            <person name="Istvanek J."/>
            <person name="Dluhosova J."/>
            <person name="Dluhos P."/>
            <person name="Patkova L."/>
            <person name="Nedelnik J."/>
            <person name="Repkova J."/>
        </authorList>
    </citation>
    <scope>NUCLEOTIDE SEQUENCE [LARGE SCALE GENOMIC DNA]</scope>
    <source>
        <strain evidence="14">cv. Tatra</strain>
        <tissue evidence="13">Young leaves</tissue>
    </source>
</reference>
<evidence type="ECO:0000256" key="6">
    <source>
        <dbReference type="ARBA" id="ARBA00022840"/>
    </source>
</evidence>
<evidence type="ECO:0000256" key="9">
    <source>
        <dbReference type="PROSITE-ProRule" id="PRU10141"/>
    </source>
</evidence>
<sequence length="262" mass="29661">MKLLLMLFMVLLLLLILSFICIWIYHNNYSSKSKRKNVQNIEDAEKGNTPTQILSKFSSIELVGMKKGIVPIIDYKQIEKSTNNFEENNILGVGGFGCVYKAHFDENLDVAVKKLHCQTQNAETEFENEVELLSKIQHPNIISLLGCSINGDMRFIVYELMQNESLEAQLHGPSQGSRLTWYMRMKIALDTARGLEYLHEHCYPPVIHRDMKSSNILLDANFNAKLSDFGLAIIDGSQKKNIKLSGTLGYVAPEYLLDGNAN</sequence>
<evidence type="ECO:0000256" key="5">
    <source>
        <dbReference type="ARBA" id="ARBA00022777"/>
    </source>
</evidence>
<keyword evidence="6 9" id="KW-0067">ATP-binding</keyword>
<evidence type="ECO:0000256" key="8">
    <source>
        <dbReference type="ARBA" id="ARBA00048679"/>
    </source>
</evidence>
<feature type="domain" description="Protein kinase" evidence="12">
    <location>
        <begin position="85"/>
        <end position="262"/>
    </location>
</feature>
<reference evidence="13 14" key="1">
    <citation type="journal article" date="2014" name="Am. J. Bot.">
        <title>Genome assembly and annotation for red clover (Trifolium pratense; Fabaceae).</title>
        <authorList>
            <person name="Istvanek J."/>
            <person name="Jaros M."/>
            <person name="Krenek A."/>
            <person name="Repkova J."/>
        </authorList>
    </citation>
    <scope>NUCLEOTIDE SEQUENCE [LARGE SCALE GENOMIC DNA]</scope>
    <source>
        <strain evidence="14">cv. Tatra</strain>
        <tissue evidence="13">Young leaves</tissue>
    </source>
</reference>
<evidence type="ECO:0000256" key="1">
    <source>
        <dbReference type="ARBA" id="ARBA00012513"/>
    </source>
</evidence>
<keyword evidence="11" id="KW-0812">Transmembrane</keyword>
<evidence type="ECO:0000313" key="14">
    <source>
        <dbReference type="Proteomes" id="UP000236291"/>
    </source>
</evidence>
<accession>A0A2K3NCP5</accession>
<name>A0A2K3NCP5_TRIPR</name>
<dbReference type="PROSITE" id="PS00107">
    <property type="entry name" value="PROTEIN_KINASE_ATP"/>
    <property type="match status" value="1"/>
</dbReference>
<dbReference type="InterPro" id="IPR017441">
    <property type="entry name" value="Protein_kinase_ATP_BS"/>
</dbReference>